<dbReference type="GeneID" id="36395561"/>
<reference evidence="2" key="1">
    <citation type="submission" date="2014-09" db="EMBL/GenBank/DDBJ databases">
        <authorList>
            <person name="Sharma Rahul"/>
            <person name="Thines Marco"/>
        </authorList>
    </citation>
    <scope>NUCLEOTIDE SEQUENCE [LARGE SCALE GENOMIC DNA]</scope>
</reference>
<keyword evidence="2" id="KW-1185">Reference proteome</keyword>
<dbReference type="EMBL" id="CCYD01000112">
    <property type="protein sequence ID" value="CEG36184.1"/>
    <property type="molecule type" value="Genomic_DNA"/>
</dbReference>
<accession>A0A0P1A6F4</accession>
<sequence>MMNVLYMKEVQVDIGSREIAQSKLDNKIARAALTRTTFGFTVMIQRCKSHSVFGMNADSV</sequence>
<dbReference type="Proteomes" id="UP000054928">
    <property type="component" value="Unassembled WGS sequence"/>
</dbReference>
<organism evidence="1 2">
    <name type="scientific">Plasmopara halstedii</name>
    <name type="common">Downy mildew of sunflower</name>
    <dbReference type="NCBI Taxonomy" id="4781"/>
    <lineage>
        <taxon>Eukaryota</taxon>
        <taxon>Sar</taxon>
        <taxon>Stramenopiles</taxon>
        <taxon>Oomycota</taxon>
        <taxon>Peronosporomycetes</taxon>
        <taxon>Peronosporales</taxon>
        <taxon>Peronosporaceae</taxon>
        <taxon>Plasmopara</taxon>
    </lineage>
</organism>
<dbReference type="AlphaFoldDB" id="A0A0P1A6F4"/>
<dbReference type="RefSeq" id="XP_024572553.1">
    <property type="nucleotide sequence ID" value="XM_024717002.1"/>
</dbReference>
<protein>
    <submittedName>
        <fullName evidence="1">Uncharacterized protein</fullName>
    </submittedName>
</protein>
<evidence type="ECO:0000313" key="1">
    <source>
        <dbReference type="EMBL" id="CEG36184.1"/>
    </source>
</evidence>
<name>A0A0P1A6F4_PLAHL</name>
<proteinExistence type="predicted"/>
<evidence type="ECO:0000313" key="2">
    <source>
        <dbReference type="Proteomes" id="UP000054928"/>
    </source>
</evidence>